<feature type="chain" id="PRO_5020874868" evidence="1">
    <location>
        <begin position="25"/>
        <end position="248"/>
    </location>
</feature>
<name>A0A4P9Y5N1_9FUNG</name>
<evidence type="ECO:0000256" key="1">
    <source>
        <dbReference type="SAM" id="SignalP"/>
    </source>
</evidence>
<sequence>MLPTLSSLLFPLPLSASLTSLSLGAVIASNDPTNGTMTPVMSAPIAHVSSSTIDQSLDATTPDGLLRILKGIAQPQLPIPPTGTTRPIYARIEAVNDLYVRDWGFPKDYKVCGDIKDADFTFPANCTTPETGPKDYRFHGIARTLQRRATPASRLPTCFSIPVRCIDVKTVPKTAKELDDRVQVLLESHEATNDGFGVTEVIMAPTAMVRELGKECAVLPENLRSSTDGASVAVWKSKDGKDVTVECF</sequence>
<dbReference type="AlphaFoldDB" id="A0A4P9Y5N1"/>
<dbReference type="Proteomes" id="UP000267251">
    <property type="component" value="Unassembled WGS sequence"/>
</dbReference>
<protein>
    <submittedName>
        <fullName evidence="2">Uncharacterized protein</fullName>
    </submittedName>
</protein>
<dbReference type="EMBL" id="KZ987850">
    <property type="protein sequence ID" value="RKP14326.1"/>
    <property type="molecule type" value="Genomic_DNA"/>
</dbReference>
<feature type="signal peptide" evidence="1">
    <location>
        <begin position="1"/>
        <end position="24"/>
    </location>
</feature>
<keyword evidence="1" id="KW-0732">Signal</keyword>
<reference evidence="3" key="1">
    <citation type="journal article" date="2018" name="Nat. Microbiol.">
        <title>Leveraging single-cell genomics to expand the fungal tree of life.</title>
        <authorList>
            <person name="Ahrendt S.R."/>
            <person name="Quandt C.A."/>
            <person name="Ciobanu D."/>
            <person name="Clum A."/>
            <person name="Salamov A."/>
            <person name="Andreopoulos B."/>
            <person name="Cheng J.F."/>
            <person name="Woyke T."/>
            <person name="Pelin A."/>
            <person name="Henrissat B."/>
            <person name="Reynolds N.K."/>
            <person name="Benny G.L."/>
            <person name="Smith M.E."/>
            <person name="James T.Y."/>
            <person name="Grigoriev I.V."/>
        </authorList>
    </citation>
    <scope>NUCLEOTIDE SEQUENCE [LARGE SCALE GENOMIC DNA]</scope>
</reference>
<accession>A0A4P9Y5N1</accession>
<evidence type="ECO:0000313" key="2">
    <source>
        <dbReference type="EMBL" id="RKP14326.1"/>
    </source>
</evidence>
<proteinExistence type="predicted"/>
<dbReference type="OrthoDB" id="10379856at2759"/>
<keyword evidence="3" id="KW-1185">Reference proteome</keyword>
<evidence type="ECO:0000313" key="3">
    <source>
        <dbReference type="Proteomes" id="UP000267251"/>
    </source>
</evidence>
<organism evidence="2 3">
    <name type="scientific">Piptocephalis cylindrospora</name>
    <dbReference type="NCBI Taxonomy" id="1907219"/>
    <lineage>
        <taxon>Eukaryota</taxon>
        <taxon>Fungi</taxon>
        <taxon>Fungi incertae sedis</taxon>
        <taxon>Zoopagomycota</taxon>
        <taxon>Zoopagomycotina</taxon>
        <taxon>Zoopagomycetes</taxon>
        <taxon>Zoopagales</taxon>
        <taxon>Piptocephalidaceae</taxon>
        <taxon>Piptocephalis</taxon>
    </lineage>
</organism>
<gene>
    <name evidence="2" type="ORF">BJ684DRAFT_15338</name>
</gene>